<dbReference type="Proteomes" id="UP000574133">
    <property type="component" value="Unassembled WGS sequence"/>
</dbReference>
<gene>
    <name evidence="2" type="ORF">H4Q31_09580</name>
</gene>
<protein>
    <submittedName>
        <fullName evidence="2">Uncharacterized protein</fullName>
    </submittedName>
</protein>
<evidence type="ECO:0000313" key="3">
    <source>
        <dbReference type="Proteomes" id="UP000574133"/>
    </source>
</evidence>
<sequence length="45" mass="5087">MGEKFKKNKGNMYAKRGEEFAEQTIKTSESEPHPAQNAPATPHNR</sequence>
<evidence type="ECO:0000256" key="1">
    <source>
        <dbReference type="SAM" id="MobiDB-lite"/>
    </source>
</evidence>
<accession>A0A841TBS3</accession>
<feature type="region of interest" description="Disordered" evidence="1">
    <location>
        <begin position="1"/>
        <end position="45"/>
    </location>
</feature>
<keyword evidence="3" id="KW-1185">Reference proteome</keyword>
<organism evidence="2 3">
    <name type="scientific">Cohnella lubricantis</name>
    <dbReference type="NCBI Taxonomy" id="2163172"/>
    <lineage>
        <taxon>Bacteria</taxon>
        <taxon>Bacillati</taxon>
        <taxon>Bacillota</taxon>
        <taxon>Bacilli</taxon>
        <taxon>Bacillales</taxon>
        <taxon>Paenibacillaceae</taxon>
        <taxon>Cohnella</taxon>
    </lineage>
</organism>
<dbReference type="EMBL" id="JACJVN010000033">
    <property type="protein sequence ID" value="MBB6677576.1"/>
    <property type="molecule type" value="Genomic_DNA"/>
</dbReference>
<name>A0A841TBS3_9BACL</name>
<dbReference type="RefSeq" id="WP_185178852.1">
    <property type="nucleotide sequence ID" value="NZ_CBCSEP010000005.1"/>
</dbReference>
<dbReference type="AlphaFoldDB" id="A0A841TBS3"/>
<evidence type="ECO:0000313" key="2">
    <source>
        <dbReference type="EMBL" id="MBB6677576.1"/>
    </source>
</evidence>
<proteinExistence type="predicted"/>
<comment type="caution">
    <text evidence="2">The sequence shown here is derived from an EMBL/GenBank/DDBJ whole genome shotgun (WGS) entry which is preliminary data.</text>
</comment>
<reference evidence="2 3" key="1">
    <citation type="submission" date="2020-08" db="EMBL/GenBank/DDBJ databases">
        <title>Cohnella phylogeny.</title>
        <authorList>
            <person name="Dunlap C."/>
        </authorList>
    </citation>
    <scope>NUCLEOTIDE SEQUENCE [LARGE SCALE GENOMIC DNA]</scope>
    <source>
        <strain evidence="2 3">DSM 103658</strain>
    </source>
</reference>